<evidence type="ECO:0000313" key="2">
    <source>
        <dbReference type="EMBL" id="SDL33734.1"/>
    </source>
</evidence>
<feature type="region of interest" description="Disordered" evidence="1">
    <location>
        <begin position="65"/>
        <end position="91"/>
    </location>
</feature>
<sequence length="91" mass="9948">MSGIGPSICGPHPGYGLRVRLDHAKAKSLASADFACSCGLPPEDAVGYDAVASLVIRAERHMRDDCPNPHVRKRAALRSARRIQRDSKRRK</sequence>
<protein>
    <submittedName>
        <fullName evidence="2">Uncharacterized protein</fullName>
    </submittedName>
</protein>
<reference evidence="2 3" key="1">
    <citation type="submission" date="2016-10" db="EMBL/GenBank/DDBJ databases">
        <authorList>
            <person name="de Groot N.N."/>
        </authorList>
    </citation>
    <scope>NUCLEOTIDE SEQUENCE [LARGE SCALE GENOMIC DNA]</scope>
    <source>
        <strain evidence="2 3">CGMCC 4.5727</strain>
    </source>
</reference>
<dbReference type="OrthoDB" id="4242658at2"/>
<name>A0A1G9J9B5_9ACTN</name>
<keyword evidence="3" id="KW-1185">Reference proteome</keyword>
<organism evidence="2 3">
    <name type="scientific">Streptomyces indicus</name>
    <dbReference type="NCBI Taxonomy" id="417292"/>
    <lineage>
        <taxon>Bacteria</taxon>
        <taxon>Bacillati</taxon>
        <taxon>Actinomycetota</taxon>
        <taxon>Actinomycetes</taxon>
        <taxon>Kitasatosporales</taxon>
        <taxon>Streptomycetaceae</taxon>
        <taxon>Streptomyces</taxon>
    </lineage>
</organism>
<proteinExistence type="predicted"/>
<evidence type="ECO:0000256" key="1">
    <source>
        <dbReference type="SAM" id="MobiDB-lite"/>
    </source>
</evidence>
<evidence type="ECO:0000313" key="3">
    <source>
        <dbReference type="Proteomes" id="UP000199155"/>
    </source>
</evidence>
<accession>A0A1G9J9B5</accession>
<gene>
    <name evidence="2" type="ORF">SAMN05421806_12843</name>
</gene>
<dbReference type="STRING" id="417292.SAMN05421806_12843"/>
<dbReference type="Proteomes" id="UP000199155">
    <property type="component" value="Unassembled WGS sequence"/>
</dbReference>
<feature type="compositionally biased region" description="Basic residues" evidence="1">
    <location>
        <begin position="70"/>
        <end position="91"/>
    </location>
</feature>
<dbReference type="EMBL" id="FNFF01000028">
    <property type="protein sequence ID" value="SDL33734.1"/>
    <property type="molecule type" value="Genomic_DNA"/>
</dbReference>
<dbReference type="AlphaFoldDB" id="A0A1G9J9B5"/>